<protein>
    <submittedName>
        <fullName evidence="3">Putative secreted protein</fullName>
    </submittedName>
</protein>
<dbReference type="PANTHER" id="PTHR24637">
    <property type="entry name" value="COLLAGEN"/>
    <property type="match status" value="1"/>
</dbReference>
<evidence type="ECO:0000313" key="3">
    <source>
        <dbReference type="EMBL" id="CBG73514.1"/>
    </source>
</evidence>
<organism evidence="3 4">
    <name type="scientific">Streptomyces scabiei (strain 87.22)</name>
    <dbReference type="NCBI Taxonomy" id="680198"/>
    <lineage>
        <taxon>Bacteria</taxon>
        <taxon>Bacillati</taxon>
        <taxon>Actinomycetota</taxon>
        <taxon>Actinomycetes</taxon>
        <taxon>Kitasatosporales</taxon>
        <taxon>Streptomycetaceae</taxon>
        <taxon>Streptomyces</taxon>
    </lineage>
</organism>
<dbReference type="EMBL" id="FN554889">
    <property type="protein sequence ID" value="CBG73514.1"/>
    <property type="molecule type" value="Genomic_DNA"/>
</dbReference>
<evidence type="ECO:0000256" key="2">
    <source>
        <dbReference type="SAM" id="Phobius"/>
    </source>
</evidence>
<keyword evidence="2" id="KW-0812">Transmembrane</keyword>
<keyword evidence="4" id="KW-1185">Reference proteome</keyword>
<proteinExistence type="predicted"/>
<dbReference type="GeneID" id="24308978"/>
<gene>
    <name evidence="3" type="ordered locus">SCAB_65111</name>
</gene>
<dbReference type="Pfam" id="PF01391">
    <property type="entry name" value="Collagen"/>
    <property type="match status" value="1"/>
</dbReference>
<evidence type="ECO:0000256" key="1">
    <source>
        <dbReference type="SAM" id="MobiDB-lite"/>
    </source>
</evidence>
<accession>C9ZFM4</accession>
<keyword evidence="2" id="KW-0472">Membrane</keyword>
<dbReference type="eggNOG" id="COG2931">
    <property type="taxonomic scope" value="Bacteria"/>
</dbReference>
<sequence>MTRTERALAGNWRWITVFCWLVALTGAAVAGWSLFGQLADEADRRGDAVSTLASDVRVLRAQVEAAGETPAAPDPSQAVADLDDRTRVPVPIPGPRGPQGEPGRTGPTGEPGRSGADGTDGTDGQDGVGEPGEPGVPGQQGDPGAAGPQGEPGPAGPPGPQGETGPRGEAGRDGQTCPDGYRLQAPPYDEAALVCRKDDAPTDEPSPSSPLAEGVILPRREY</sequence>
<dbReference type="AlphaFoldDB" id="C9ZFM4"/>
<feature type="transmembrane region" description="Helical" evidence="2">
    <location>
        <begin position="12"/>
        <end position="35"/>
    </location>
</feature>
<evidence type="ECO:0000313" key="4">
    <source>
        <dbReference type="Proteomes" id="UP000001444"/>
    </source>
</evidence>
<feature type="compositionally biased region" description="Low complexity" evidence="1">
    <location>
        <begin position="98"/>
        <end position="119"/>
    </location>
</feature>
<dbReference type="Proteomes" id="UP000001444">
    <property type="component" value="Chromosome"/>
</dbReference>
<keyword evidence="2" id="KW-1133">Transmembrane helix</keyword>
<dbReference type="KEGG" id="scb:SCAB_65111"/>
<dbReference type="HOGENOM" id="CLU_1244781_0_0_11"/>
<feature type="compositionally biased region" description="Low complexity" evidence="1">
    <location>
        <begin position="133"/>
        <end position="149"/>
    </location>
</feature>
<reference evidence="3 4" key="1">
    <citation type="journal article" date="2010" name="Mol. Plant Microbe Interact.">
        <title>Streptomyces scabies 87-22 contains a coronafacic acid-like biosynthetic cluster that contributes to plant-microbe interactions.</title>
        <authorList>
            <person name="Bignell D.R."/>
            <person name="Seipke R.F."/>
            <person name="Huguet-Tapia J.C."/>
            <person name="Chambers A.H."/>
            <person name="Parry R.J."/>
            <person name="Loria R."/>
        </authorList>
    </citation>
    <scope>NUCLEOTIDE SEQUENCE [LARGE SCALE GENOMIC DNA]</scope>
    <source>
        <strain evidence="3 4">87.22</strain>
    </source>
</reference>
<dbReference type="RefSeq" id="WP_013004071.1">
    <property type="nucleotide sequence ID" value="NC_013929.1"/>
</dbReference>
<dbReference type="Gene3D" id="1.20.5.320">
    <property type="entry name" value="6-Phosphogluconate Dehydrogenase, domain 3"/>
    <property type="match status" value="1"/>
</dbReference>
<dbReference type="STRING" id="680198.SCAB_65111"/>
<feature type="region of interest" description="Disordered" evidence="1">
    <location>
        <begin position="65"/>
        <end position="222"/>
    </location>
</feature>
<name>C9ZFM4_STRSW</name>
<dbReference type="InterPro" id="IPR008160">
    <property type="entry name" value="Collagen"/>
</dbReference>